<sequence>MKVKGNREPTTEITIVKPFNTLEVDDDFKVKLVPGSQPEVELITDSNLHEHIEFNSIGSKLTINSTARIRSKRKMEFRITYSPDLHTIIVKDDAEVSTVTKGNFPILDLQVQDKASAYITATVQQLKLHTTGDSKSELNLTGNKANIQITDNADVKALITYQQANLFLRDRVDARIEGDVDRGKITITDKAFIEAKNLVYEELTVVAGNNSKAEVNAKKTLTIEADKDADISVFNKPDIILTKFEGEAVLRKK</sequence>
<dbReference type="Pfam" id="PF10988">
    <property type="entry name" value="DUF2807"/>
    <property type="match status" value="1"/>
</dbReference>
<reference evidence="2 3" key="1">
    <citation type="submission" date="2016-11" db="EMBL/GenBank/DDBJ databases">
        <title>Trade-off between light-utilization and light-protection in marine flavobacteria.</title>
        <authorList>
            <person name="Kumagai Y."/>
        </authorList>
    </citation>
    <scope>NUCLEOTIDE SEQUENCE [LARGE SCALE GENOMIC DNA]</scope>
    <source>
        <strain evidence="2 3">JCM 13191</strain>
    </source>
</reference>
<dbReference type="STRING" id="331648.BST97_06435"/>
<dbReference type="Proteomes" id="UP000193431">
    <property type="component" value="Chromosome"/>
</dbReference>
<protein>
    <recommendedName>
        <fullName evidence="1">Putative auto-transporter adhesin head GIN domain-containing protein</fullName>
    </recommendedName>
</protein>
<name>A0A1W6MJ77_9FLAO</name>
<dbReference type="EMBL" id="CP019344">
    <property type="protein sequence ID" value="ARN77661.1"/>
    <property type="molecule type" value="Genomic_DNA"/>
</dbReference>
<evidence type="ECO:0000259" key="1">
    <source>
        <dbReference type="Pfam" id="PF10988"/>
    </source>
</evidence>
<dbReference type="InterPro" id="IPR021255">
    <property type="entry name" value="DUF2807"/>
</dbReference>
<gene>
    <name evidence="2" type="ORF">BST97_06435</name>
</gene>
<keyword evidence="3" id="KW-1185">Reference proteome</keyword>
<dbReference type="AlphaFoldDB" id="A0A1W6MJ77"/>
<organism evidence="2 3">
    <name type="scientific">Nonlabens spongiae</name>
    <dbReference type="NCBI Taxonomy" id="331648"/>
    <lineage>
        <taxon>Bacteria</taxon>
        <taxon>Pseudomonadati</taxon>
        <taxon>Bacteroidota</taxon>
        <taxon>Flavobacteriia</taxon>
        <taxon>Flavobacteriales</taxon>
        <taxon>Flavobacteriaceae</taxon>
        <taxon>Nonlabens</taxon>
    </lineage>
</organism>
<dbReference type="Gene3D" id="2.160.20.120">
    <property type="match status" value="1"/>
</dbReference>
<proteinExistence type="predicted"/>
<evidence type="ECO:0000313" key="3">
    <source>
        <dbReference type="Proteomes" id="UP000193431"/>
    </source>
</evidence>
<feature type="domain" description="Putative auto-transporter adhesin head GIN" evidence="1">
    <location>
        <begin position="18"/>
        <end position="237"/>
    </location>
</feature>
<accession>A0A1W6MJ77</accession>
<evidence type="ECO:0000313" key="2">
    <source>
        <dbReference type="EMBL" id="ARN77661.1"/>
    </source>
</evidence>